<gene>
    <name evidence="1" type="ORF">L1987_59838</name>
</gene>
<accession>A0ACB9D6Z4</accession>
<sequence>MFCDFGDEETDNGDSEAKAFSGRHRLLTSKKSSLKDKEKKPEAVVVVAGNGKRKLGFGGRVVHVKGLRDDTTCIVIDILPPEKANPPLQPPKKTGASGGRICYDFRTVGCSFVRCVKLK</sequence>
<name>A0ACB9D6Z4_9ASTR</name>
<dbReference type="EMBL" id="CM042037">
    <property type="protein sequence ID" value="KAI3742158.1"/>
    <property type="molecule type" value="Genomic_DNA"/>
</dbReference>
<evidence type="ECO:0000313" key="1">
    <source>
        <dbReference type="EMBL" id="KAI3742158.1"/>
    </source>
</evidence>
<evidence type="ECO:0000313" key="2">
    <source>
        <dbReference type="Proteomes" id="UP001056120"/>
    </source>
</evidence>
<keyword evidence="2" id="KW-1185">Reference proteome</keyword>
<comment type="caution">
    <text evidence="1">The sequence shown here is derived from an EMBL/GenBank/DDBJ whole genome shotgun (WGS) entry which is preliminary data.</text>
</comment>
<reference evidence="1 2" key="2">
    <citation type="journal article" date="2022" name="Mol. Ecol. Resour.">
        <title>The genomes of chicory, endive, great burdock and yacon provide insights into Asteraceae paleo-polyploidization history and plant inulin production.</title>
        <authorList>
            <person name="Fan W."/>
            <person name="Wang S."/>
            <person name="Wang H."/>
            <person name="Wang A."/>
            <person name="Jiang F."/>
            <person name="Liu H."/>
            <person name="Zhao H."/>
            <person name="Xu D."/>
            <person name="Zhang Y."/>
        </authorList>
    </citation>
    <scope>NUCLEOTIDE SEQUENCE [LARGE SCALE GENOMIC DNA]</scope>
    <source>
        <strain evidence="2">cv. Yunnan</strain>
        <tissue evidence="1">Leaves</tissue>
    </source>
</reference>
<reference evidence="2" key="1">
    <citation type="journal article" date="2022" name="Mol. Ecol. Resour.">
        <title>The genomes of chicory, endive, great burdock and yacon provide insights into Asteraceae palaeo-polyploidization history and plant inulin production.</title>
        <authorList>
            <person name="Fan W."/>
            <person name="Wang S."/>
            <person name="Wang H."/>
            <person name="Wang A."/>
            <person name="Jiang F."/>
            <person name="Liu H."/>
            <person name="Zhao H."/>
            <person name="Xu D."/>
            <person name="Zhang Y."/>
        </authorList>
    </citation>
    <scope>NUCLEOTIDE SEQUENCE [LARGE SCALE GENOMIC DNA]</scope>
    <source>
        <strain evidence="2">cv. Yunnan</strain>
    </source>
</reference>
<protein>
    <submittedName>
        <fullName evidence="1">Uncharacterized protein</fullName>
    </submittedName>
</protein>
<dbReference type="Proteomes" id="UP001056120">
    <property type="component" value="Linkage Group LG20"/>
</dbReference>
<proteinExistence type="predicted"/>
<organism evidence="1 2">
    <name type="scientific">Smallanthus sonchifolius</name>
    <dbReference type="NCBI Taxonomy" id="185202"/>
    <lineage>
        <taxon>Eukaryota</taxon>
        <taxon>Viridiplantae</taxon>
        <taxon>Streptophyta</taxon>
        <taxon>Embryophyta</taxon>
        <taxon>Tracheophyta</taxon>
        <taxon>Spermatophyta</taxon>
        <taxon>Magnoliopsida</taxon>
        <taxon>eudicotyledons</taxon>
        <taxon>Gunneridae</taxon>
        <taxon>Pentapetalae</taxon>
        <taxon>asterids</taxon>
        <taxon>campanulids</taxon>
        <taxon>Asterales</taxon>
        <taxon>Asteraceae</taxon>
        <taxon>Asteroideae</taxon>
        <taxon>Heliantheae alliance</taxon>
        <taxon>Millerieae</taxon>
        <taxon>Smallanthus</taxon>
    </lineage>
</organism>